<dbReference type="InterPro" id="IPR043129">
    <property type="entry name" value="ATPase_NBD"/>
</dbReference>
<name>A0A011V473_RUMAL</name>
<evidence type="ECO:0000313" key="1">
    <source>
        <dbReference type="EMBL" id="EXM40277.1"/>
    </source>
</evidence>
<accession>A0A011V473</accession>
<keyword evidence="2" id="KW-1185">Reference proteome</keyword>
<dbReference type="Gene3D" id="3.30.420.40">
    <property type="match status" value="2"/>
</dbReference>
<dbReference type="RefSeq" id="WP_037287211.1">
    <property type="nucleotide sequence ID" value="NZ_JEOB01000002.1"/>
</dbReference>
<evidence type="ECO:0008006" key="3">
    <source>
        <dbReference type="Google" id="ProtNLM"/>
    </source>
</evidence>
<dbReference type="PATRIC" id="fig|1341156.4.peg.1152"/>
<proteinExistence type="predicted"/>
<dbReference type="OrthoDB" id="9760742at2"/>
<dbReference type="SUPFAM" id="SSF53067">
    <property type="entry name" value="Actin-like ATPase domain"/>
    <property type="match status" value="2"/>
</dbReference>
<evidence type="ECO:0000313" key="2">
    <source>
        <dbReference type="Proteomes" id="UP000021369"/>
    </source>
</evidence>
<protein>
    <recommendedName>
        <fullName evidence="3">Molecular chaperone</fullName>
    </recommendedName>
</protein>
<sequence length="962" mass="109010">MTINDVINALQKAGINPPSEVNSKEVIKLFHEQNGESYTVSTAKMMKFLSALGFSYGNLLDCDRTGLNKALENTLKIDDEPEKSKLRKALDGISDIFVGKSKSGIPFQVTIPDSFEAAQILYSKLCENDCIEIISQDEGVFNPSPDNIVYHTDATDGSKGVDITQADDIWLQFTGKVNPGFYMMVSAENNVLSKDIAILGNFLTDHHGTYYLEATSENIRLDFQSTNYAYYLVFANETLTRFYAVRMDLLSKALPTDCHWLCIDFGTSNTTVGTWKEDQTHEIVAFDDVTSADKKPNCLMPTIAYVLNAGSSGTVKLLFGFEAKKRLIETDYQPKGSIFYNIKQWISADSNYTVSCNDEFNHNIELKVHDIISMFLKYVVEQAEIKLKRHFVKFHFSAPIKLKDRLYAITSKTFNEAEYTVANVQDSLDEGIAIMYERISELREEFRKNPQKNRGDVMIIDCGGGTTDVARCRYAFTSSDVGVKTQIRVCSVNGQYFGGNELTYRIFQLLKIKLSDYYKSGVLSDKIQITSIDDLISTATDDYLNAVDQYITQIIERKDTPFTYYEQLDKASQEAEWVLPTDYANKAIVNGAAMIAQAKRNFNYLWNWAERIKIEFFSGESRATFSFSTDIQTDKALYFYADPSAEHVVPKMNLQKQDSVPDVAINIKELTALLSPQIYYILSIMLLKADGSELIFDDKSMQNTRMLLAGQSCKISLFRDLMKEYIPGRRTRSGKNVKRTAAEMKLSCVKGCIQYLMEKEMLNGETQILTDAPSVIYRVAVNTESFDSEKILLDGRSIKQTDKVKTMNRVEIIQRQLAVGEIQYSVYNNVVSTNDAVSAGAIRIEPDITKYTPFDNLTDLITEITKRSVPGIESYQFEHEGKSESVLSRLETDLHGIESDQNGKLLYFILPNNDGCGFILWQIVKRTEDGKRMYYLFEPSMIDYLKDTVVSRFDGKNCIMRA</sequence>
<dbReference type="Proteomes" id="UP000021369">
    <property type="component" value="Unassembled WGS sequence"/>
</dbReference>
<comment type="caution">
    <text evidence="1">The sequence shown here is derived from an EMBL/GenBank/DDBJ whole genome shotgun (WGS) entry which is preliminary data.</text>
</comment>
<gene>
    <name evidence="1" type="ORF">RASY3_09270</name>
</gene>
<dbReference type="AlphaFoldDB" id="A0A011V473"/>
<dbReference type="EMBL" id="JEOB01000002">
    <property type="protein sequence ID" value="EXM40277.1"/>
    <property type="molecule type" value="Genomic_DNA"/>
</dbReference>
<dbReference type="Gene3D" id="3.90.640.10">
    <property type="entry name" value="Actin, Chain A, domain 4"/>
    <property type="match status" value="1"/>
</dbReference>
<reference evidence="1 2" key="1">
    <citation type="submission" date="2013-06" db="EMBL/GenBank/DDBJ databases">
        <title>Rumen cellulosomics: divergent fiber-degrading strategies revealed by comparative genome-wide analysis of six Ruminococcal strains.</title>
        <authorList>
            <person name="Dassa B."/>
            <person name="Borovok I."/>
            <person name="Lamed R."/>
            <person name="Flint H."/>
            <person name="Yeoman C.J."/>
            <person name="White B."/>
            <person name="Bayer E.A."/>
        </authorList>
    </citation>
    <scope>NUCLEOTIDE SEQUENCE [LARGE SCALE GENOMIC DNA]</scope>
    <source>
        <strain evidence="1 2">SY3</strain>
    </source>
</reference>
<dbReference type="PANTHER" id="PTHR42749">
    <property type="entry name" value="CELL SHAPE-DETERMINING PROTEIN MREB"/>
    <property type="match status" value="1"/>
</dbReference>
<organism evidence="1 2">
    <name type="scientific">Ruminococcus albus SY3</name>
    <dbReference type="NCBI Taxonomy" id="1341156"/>
    <lineage>
        <taxon>Bacteria</taxon>
        <taxon>Bacillati</taxon>
        <taxon>Bacillota</taxon>
        <taxon>Clostridia</taxon>
        <taxon>Eubacteriales</taxon>
        <taxon>Oscillospiraceae</taxon>
        <taxon>Ruminococcus</taxon>
    </lineage>
</organism>
<dbReference type="PANTHER" id="PTHR42749:SF1">
    <property type="entry name" value="CELL SHAPE-DETERMINING PROTEIN MREB"/>
    <property type="match status" value="1"/>
</dbReference>